<dbReference type="GO" id="GO:0000502">
    <property type="term" value="C:proteasome complex"/>
    <property type="evidence" value="ECO:0007669"/>
    <property type="project" value="UniProtKB-KW"/>
</dbReference>
<reference evidence="4 5" key="1">
    <citation type="journal article" date="2015" name="Nature">
        <title>rRNA introns, odd ribosomes, and small enigmatic genomes across a large radiation of phyla.</title>
        <authorList>
            <person name="Brown C.T."/>
            <person name="Hug L.A."/>
            <person name="Thomas B.C."/>
            <person name="Sharon I."/>
            <person name="Castelle C.J."/>
            <person name="Singh A."/>
            <person name="Wilkins M.J."/>
            <person name="Williams K.H."/>
            <person name="Banfield J.F."/>
        </authorList>
    </citation>
    <scope>NUCLEOTIDE SEQUENCE [LARGE SCALE GENOMIC DNA]</scope>
    <source>
        <strain evidence="5">GW2011_GWA1_39_13</strain>
    </source>
</reference>
<feature type="coiled-coil region" evidence="2">
    <location>
        <begin position="5"/>
        <end position="67"/>
    </location>
</feature>
<dbReference type="GO" id="GO:0005524">
    <property type="term" value="F:ATP binding"/>
    <property type="evidence" value="ECO:0007669"/>
    <property type="project" value="UniProtKB-KW"/>
</dbReference>
<dbReference type="InterPro" id="IPR003959">
    <property type="entry name" value="ATPase_AAA_core"/>
</dbReference>
<keyword evidence="4" id="KW-0647">Proteasome</keyword>
<protein>
    <submittedName>
        <fullName evidence="4">Proteasome-associated ATPase</fullName>
    </submittedName>
</protein>
<dbReference type="InterPro" id="IPR027417">
    <property type="entry name" value="P-loop_NTPase"/>
</dbReference>
<dbReference type="PROSITE" id="PS00674">
    <property type="entry name" value="AAA"/>
    <property type="match status" value="1"/>
</dbReference>
<dbReference type="SMART" id="SM00382">
    <property type="entry name" value="AAA"/>
    <property type="match status" value="1"/>
</dbReference>
<evidence type="ECO:0000313" key="4">
    <source>
        <dbReference type="EMBL" id="KKR02663.1"/>
    </source>
</evidence>
<keyword evidence="1" id="KW-0547">Nucleotide-binding</keyword>
<keyword evidence="1" id="KW-0067">ATP-binding</keyword>
<feature type="domain" description="AAA+ ATPase" evidence="3">
    <location>
        <begin position="245"/>
        <end position="397"/>
    </location>
</feature>
<keyword evidence="2" id="KW-0175">Coiled coil</keyword>
<evidence type="ECO:0000313" key="5">
    <source>
        <dbReference type="Proteomes" id="UP000034845"/>
    </source>
</evidence>
<evidence type="ECO:0000256" key="2">
    <source>
        <dbReference type="SAM" id="Coils"/>
    </source>
</evidence>
<dbReference type="InterPro" id="IPR003593">
    <property type="entry name" value="AAA+_ATPase"/>
</dbReference>
<dbReference type="Gene3D" id="2.40.50.140">
    <property type="entry name" value="Nucleic acid-binding proteins"/>
    <property type="match status" value="1"/>
</dbReference>
<gene>
    <name evidence="4" type="ORF">UT29_C0001G0143</name>
</gene>
<name>A0A0G0MHP6_YANXG</name>
<sequence>MPQSRKQLLDEIQRLSKEQSDLQKEKDRLSILASQLGDKNQELRTKISEKDNQLNETNSMLDKVLEKLKKLARPPFLFANFIEMTGEKEADVLHDGKRKRVGVNPEIDERFLMLGVSVVILESTNAIFAIKDAPQDFGDVVILQSYLEGNRAIVEDMHGTNFIVYVSTWFDMNTPVKSKVLVHDGFIWSVTEEAKQSGSQYLLAENPDVKFEDIGGLDEQLLQIKKEIEDSFEFPELYDKYGIPKETHIFLYGLPGNGKTMIAKAIAKTQFEKHKDRILKYAPGNFFVIRGPELEIKWVGESERMLREVFDSATELAKRANAPVFIFFDDCEAFLLRRGAGISSDVNMGHVTQFATLVDGVREIRGVNLILASNRLDLIDPAVIRRMSLKIRVPEPDKDGATKIFTKILGNAPLHKKYFDLQNFPELRGDRDLVLAYMVEQVIQSMYEDVKTNDFVEIMFGDDTSKIVKVYELISGKIIADIMNRAKKLAKDRDKVLSKEEWPTGVTVEDILEASRMEFKSNEGLPSTKEMVAEWLKQKGFTKEVVDTRKLFGEVMGETKTRVYVQ</sequence>
<dbReference type="Pfam" id="PF00004">
    <property type="entry name" value="AAA"/>
    <property type="match status" value="1"/>
</dbReference>
<accession>A0A0G0MHP6</accession>
<dbReference type="PANTHER" id="PTHR23077">
    <property type="entry name" value="AAA-FAMILY ATPASE"/>
    <property type="match status" value="1"/>
</dbReference>
<dbReference type="EMBL" id="LBWF01000001">
    <property type="protein sequence ID" value="KKR02663.1"/>
    <property type="molecule type" value="Genomic_DNA"/>
</dbReference>
<dbReference type="AlphaFoldDB" id="A0A0G0MHP6"/>
<evidence type="ECO:0000256" key="1">
    <source>
        <dbReference type="RuleBase" id="RU003651"/>
    </source>
</evidence>
<dbReference type="GO" id="GO:0016887">
    <property type="term" value="F:ATP hydrolysis activity"/>
    <property type="evidence" value="ECO:0007669"/>
    <property type="project" value="InterPro"/>
</dbReference>
<comment type="caution">
    <text evidence="4">The sequence shown here is derived from an EMBL/GenBank/DDBJ whole genome shotgun (WGS) entry which is preliminary data.</text>
</comment>
<dbReference type="Gene3D" id="3.40.50.300">
    <property type="entry name" value="P-loop containing nucleotide triphosphate hydrolases"/>
    <property type="match status" value="1"/>
</dbReference>
<dbReference type="InterPro" id="IPR012340">
    <property type="entry name" value="NA-bd_OB-fold"/>
</dbReference>
<dbReference type="PANTHER" id="PTHR23077:SF144">
    <property type="entry name" value="PROTEASOME-ASSOCIATED ATPASE"/>
    <property type="match status" value="1"/>
</dbReference>
<evidence type="ECO:0000259" key="3">
    <source>
        <dbReference type="SMART" id="SM00382"/>
    </source>
</evidence>
<organism evidence="4 5">
    <name type="scientific">Yanofskybacteria sp. (strain GW2011_GWA1_39_13)</name>
    <dbReference type="NCBI Taxonomy" id="1619019"/>
    <lineage>
        <taxon>Bacteria</taxon>
        <taxon>Candidatus Yanofskyibacteriota</taxon>
    </lineage>
</organism>
<dbReference type="InterPro" id="IPR050168">
    <property type="entry name" value="AAA_ATPase_domain"/>
</dbReference>
<comment type="similarity">
    <text evidence="1">Belongs to the AAA ATPase family.</text>
</comment>
<dbReference type="Proteomes" id="UP000034845">
    <property type="component" value="Unassembled WGS sequence"/>
</dbReference>
<dbReference type="InterPro" id="IPR003960">
    <property type="entry name" value="ATPase_AAA_CS"/>
</dbReference>
<dbReference type="SUPFAM" id="SSF52540">
    <property type="entry name" value="P-loop containing nucleoside triphosphate hydrolases"/>
    <property type="match status" value="1"/>
</dbReference>
<proteinExistence type="inferred from homology"/>